<reference evidence="11" key="1">
    <citation type="submission" date="2023-07" db="EMBL/GenBank/DDBJ databases">
        <authorList>
            <consortium name="AG Swart"/>
            <person name="Singh M."/>
            <person name="Singh A."/>
            <person name="Seah K."/>
            <person name="Emmerich C."/>
        </authorList>
    </citation>
    <scope>NUCLEOTIDE SEQUENCE</scope>
    <source>
        <strain evidence="11">DP1</strain>
    </source>
</reference>
<dbReference type="PANTHER" id="PTHR24055">
    <property type="entry name" value="MITOGEN-ACTIVATED PROTEIN KINASE"/>
    <property type="match status" value="1"/>
</dbReference>
<evidence type="ECO:0000256" key="7">
    <source>
        <dbReference type="ARBA" id="ARBA00047811"/>
    </source>
</evidence>
<dbReference type="InterPro" id="IPR050117">
    <property type="entry name" value="MAPK"/>
</dbReference>
<organism evidence="11 12">
    <name type="scientific">Euplotes crassus</name>
    <dbReference type="NCBI Taxonomy" id="5936"/>
    <lineage>
        <taxon>Eukaryota</taxon>
        <taxon>Sar</taxon>
        <taxon>Alveolata</taxon>
        <taxon>Ciliophora</taxon>
        <taxon>Intramacronucleata</taxon>
        <taxon>Spirotrichea</taxon>
        <taxon>Hypotrichia</taxon>
        <taxon>Euplotida</taxon>
        <taxon>Euplotidae</taxon>
        <taxon>Moneuplotes</taxon>
    </lineage>
</organism>
<dbReference type="InterPro" id="IPR008271">
    <property type="entry name" value="Ser/Thr_kinase_AS"/>
</dbReference>
<evidence type="ECO:0000256" key="5">
    <source>
        <dbReference type="ARBA" id="ARBA00022777"/>
    </source>
</evidence>
<dbReference type="AlphaFoldDB" id="A0AAD1X962"/>
<dbReference type="Gene3D" id="3.30.200.20">
    <property type="entry name" value="Phosphorylase Kinase, domain 1"/>
    <property type="match status" value="1"/>
</dbReference>
<evidence type="ECO:0000256" key="4">
    <source>
        <dbReference type="ARBA" id="ARBA00022741"/>
    </source>
</evidence>
<evidence type="ECO:0000256" key="9">
    <source>
        <dbReference type="SAM" id="MobiDB-lite"/>
    </source>
</evidence>
<name>A0AAD1X962_EUPCR</name>
<feature type="region of interest" description="Disordered" evidence="9">
    <location>
        <begin position="581"/>
        <end position="603"/>
    </location>
</feature>
<dbReference type="InterPro" id="IPR011009">
    <property type="entry name" value="Kinase-like_dom_sf"/>
</dbReference>
<dbReference type="Proteomes" id="UP001295684">
    <property type="component" value="Unassembled WGS sequence"/>
</dbReference>
<dbReference type="EC" id="2.7.11.22" evidence="1"/>
<dbReference type="Gene3D" id="1.10.510.10">
    <property type="entry name" value="Transferase(Phosphotransferase) domain 1"/>
    <property type="match status" value="1"/>
</dbReference>
<accession>A0AAD1X962</accession>
<protein>
    <recommendedName>
        <fullName evidence="1">cyclin-dependent kinase</fullName>
        <ecNumber evidence="1">2.7.11.22</ecNumber>
    </recommendedName>
</protein>
<keyword evidence="12" id="KW-1185">Reference proteome</keyword>
<keyword evidence="2" id="KW-0723">Serine/threonine-protein kinase</keyword>
<evidence type="ECO:0000256" key="8">
    <source>
        <dbReference type="ARBA" id="ARBA00048367"/>
    </source>
</evidence>
<sequence length="603" mass="69532">MNKYEVIGIVNEGAYGIVYKAKNKETNEYVAIKKFKETDDDEIVRKTTLREVKVLRMIKHSNVVQLREAFKRKGRLFLVFEYCDNNLLEILEERANGIAPEDVKTYIYQLLKSIEFCHRHGVIHRDIKPENLLIDDETNVLKLCDFGFARTLPKKMKHPLTDYVATRWYRSPELLLNMNYGKEVDMWAIGCIMGEITDGDPLFPGESEIDQLYLIQKIMGMLTPEQEEEFRKNPRFLGLAFPDVSKPETLQKHYIGKMSKKAISLMNGFLEMDPSRRITAIEALAHPYFDGVRDEETSNLIRTYLKRSRGSNSSSRIDGRSKAMKRKSSTEKRNSNSKKQSSPYKNTPSIYGSKTGLMMNKKGLPYNENLKMGKMDMMNEINTFEKANMNIFEKGNQKAPGQEEYEYEIDADFEPENNKNTNSGKIPTTEETKTNNAFSNVIIQSEERSPSLSPTNQEEKAMPNKLFNPYNQLSDAQRKSRKTGKLGEEMPFNFFGGGSTGDTGGVDIDQIRNYKEEKKSSSISKKTKKNKKKKEFQILMQSKKQNKKQSFVNQNEMSIIDFHKNNARHQNHEYNYDIPFSQKLKSGDSQGKKEAFIPPKGQF</sequence>
<feature type="domain" description="Protein kinase" evidence="10">
    <location>
        <begin position="4"/>
        <end position="289"/>
    </location>
</feature>
<feature type="region of interest" description="Disordered" evidence="9">
    <location>
        <begin position="480"/>
        <end position="504"/>
    </location>
</feature>
<evidence type="ECO:0000259" key="10">
    <source>
        <dbReference type="PROSITE" id="PS50011"/>
    </source>
</evidence>
<gene>
    <name evidence="11" type="ORF">ECRASSUSDP1_LOCUS3633</name>
</gene>
<dbReference type="PROSITE" id="PS00108">
    <property type="entry name" value="PROTEIN_KINASE_ST"/>
    <property type="match status" value="1"/>
</dbReference>
<comment type="caution">
    <text evidence="11">The sequence shown here is derived from an EMBL/GenBank/DDBJ whole genome shotgun (WGS) entry which is preliminary data.</text>
</comment>
<comment type="catalytic activity">
    <reaction evidence="8">
        <text>L-seryl-[protein] + ATP = O-phospho-L-seryl-[protein] + ADP + H(+)</text>
        <dbReference type="Rhea" id="RHEA:17989"/>
        <dbReference type="Rhea" id="RHEA-COMP:9863"/>
        <dbReference type="Rhea" id="RHEA-COMP:11604"/>
        <dbReference type="ChEBI" id="CHEBI:15378"/>
        <dbReference type="ChEBI" id="CHEBI:29999"/>
        <dbReference type="ChEBI" id="CHEBI:30616"/>
        <dbReference type="ChEBI" id="CHEBI:83421"/>
        <dbReference type="ChEBI" id="CHEBI:456216"/>
        <dbReference type="EC" id="2.7.11.22"/>
    </reaction>
</comment>
<evidence type="ECO:0000256" key="6">
    <source>
        <dbReference type="ARBA" id="ARBA00022840"/>
    </source>
</evidence>
<feature type="compositionally biased region" description="Polar residues" evidence="9">
    <location>
        <begin position="337"/>
        <end position="352"/>
    </location>
</feature>
<keyword evidence="5" id="KW-0418">Kinase</keyword>
<dbReference type="InterPro" id="IPR000719">
    <property type="entry name" value="Prot_kinase_dom"/>
</dbReference>
<evidence type="ECO:0000256" key="3">
    <source>
        <dbReference type="ARBA" id="ARBA00022679"/>
    </source>
</evidence>
<keyword evidence="3" id="KW-0808">Transferase</keyword>
<feature type="region of interest" description="Disordered" evidence="9">
    <location>
        <begin position="307"/>
        <end position="358"/>
    </location>
</feature>
<dbReference type="GO" id="GO:0005524">
    <property type="term" value="F:ATP binding"/>
    <property type="evidence" value="ECO:0007669"/>
    <property type="project" value="UniProtKB-KW"/>
</dbReference>
<evidence type="ECO:0000256" key="2">
    <source>
        <dbReference type="ARBA" id="ARBA00022527"/>
    </source>
</evidence>
<dbReference type="SMART" id="SM00220">
    <property type="entry name" value="S_TKc"/>
    <property type="match status" value="1"/>
</dbReference>
<dbReference type="SUPFAM" id="SSF56112">
    <property type="entry name" value="Protein kinase-like (PK-like)"/>
    <property type="match status" value="1"/>
</dbReference>
<dbReference type="Pfam" id="PF00069">
    <property type="entry name" value="Pkinase"/>
    <property type="match status" value="1"/>
</dbReference>
<keyword evidence="4" id="KW-0547">Nucleotide-binding</keyword>
<comment type="catalytic activity">
    <reaction evidence="7">
        <text>L-threonyl-[protein] + ATP = O-phospho-L-threonyl-[protein] + ADP + H(+)</text>
        <dbReference type="Rhea" id="RHEA:46608"/>
        <dbReference type="Rhea" id="RHEA-COMP:11060"/>
        <dbReference type="Rhea" id="RHEA-COMP:11605"/>
        <dbReference type="ChEBI" id="CHEBI:15378"/>
        <dbReference type="ChEBI" id="CHEBI:30013"/>
        <dbReference type="ChEBI" id="CHEBI:30616"/>
        <dbReference type="ChEBI" id="CHEBI:61977"/>
        <dbReference type="ChEBI" id="CHEBI:456216"/>
        <dbReference type="EC" id="2.7.11.22"/>
    </reaction>
</comment>
<evidence type="ECO:0000313" key="12">
    <source>
        <dbReference type="Proteomes" id="UP001295684"/>
    </source>
</evidence>
<keyword evidence="6" id="KW-0067">ATP-binding</keyword>
<feature type="compositionally biased region" description="Gly residues" evidence="9">
    <location>
        <begin position="495"/>
        <end position="504"/>
    </location>
</feature>
<proteinExistence type="predicted"/>
<dbReference type="FunFam" id="3.30.200.20:FF:000049">
    <property type="entry name" value="cyclin-dependent kinase-like 1 isoform X1"/>
    <property type="match status" value="1"/>
</dbReference>
<evidence type="ECO:0000256" key="1">
    <source>
        <dbReference type="ARBA" id="ARBA00012425"/>
    </source>
</evidence>
<dbReference type="FunFam" id="1.10.510.10:FF:000624">
    <property type="entry name" value="Mitogen-activated protein kinase"/>
    <property type="match status" value="1"/>
</dbReference>
<evidence type="ECO:0000313" key="11">
    <source>
        <dbReference type="EMBL" id="CAI2362311.1"/>
    </source>
</evidence>
<dbReference type="GO" id="GO:0004693">
    <property type="term" value="F:cyclin-dependent protein serine/threonine kinase activity"/>
    <property type="evidence" value="ECO:0007669"/>
    <property type="project" value="UniProtKB-EC"/>
</dbReference>
<dbReference type="PROSITE" id="PS50011">
    <property type="entry name" value="PROTEIN_KINASE_DOM"/>
    <property type="match status" value="1"/>
</dbReference>
<dbReference type="CDD" id="cd07833">
    <property type="entry name" value="STKc_CDKL"/>
    <property type="match status" value="1"/>
</dbReference>
<dbReference type="EMBL" id="CAMPGE010003473">
    <property type="protein sequence ID" value="CAI2362311.1"/>
    <property type="molecule type" value="Genomic_DNA"/>
</dbReference>